<evidence type="ECO:0000313" key="1">
    <source>
        <dbReference type="EMBL" id="QHT06512.1"/>
    </source>
</evidence>
<organism evidence="1">
    <name type="scientific">viral metagenome</name>
    <dbReference type="NCBI Taxonomy" id="1070528"/>
    <lineage>
        <taxon>unclassified sequences</taxon>
        <taxon>metagenomes</taxon>
        <taxon>organismal metagenomes</taxon>
    </lineage>
</organism>
<proteinExistence type="predicted"/>
<reference evidence="1" key="1">
    <citation type="journal article" date="2020" name="Nature">
        <title>Giant virus diversity and host interactions through global metagenomics.</title>
        <authorList>
            <person name="Schulz F."/>
            <person name="Roux S."/>
            <person name="Paez-Espino D."/>
            <person name="Jungbluth S."/>
            <person name="Walsh D.A."/>
            <person name="Denef V.J."/>
            <person name="McMahon K.D."/>
            <person name="Konstantinidis K.T."/>
            <person name="Eloe-Fadrosh E.A."/>
            <person name="Kyrpides N.C."/>
            <person name="Woyke T."/>
        </authorList>
    </citation>
    <scope>NUCLEOTIDE SEQUENCE</scope>
    <source>
        <strain evidence="1">GVMAG-M-3300021425-30</strain>
    </source>
</reference>
<sequence>MSTVTQPRCTNYERSVPIAIPTKTYNQSDESEYCLNQNVFDPNKCSPPNSFNERLMQRFMNSGSYQDNHFTIFLKK</sequence>
<protein>
    <submittedName>
        <fullName evidence="1">Uncharacterized protein</fullName>
    </submittedName>
</protein>
<dbReference type="AlphaFoldDB" id="A0A6C0CQU1"/>
<accession>A0A6C0CQU1</accession>
<dbReference type="EMBL" id="MN739469">
    <property type="protein sequence ID" value="QHT06512.1"/>
    <property type="molecule type" value="Genomic_DNA"/>
</dbReference>
<name>A0A6C0CQU1_9ZZZZ</name>